<feature type="domain" description="L-type lectin-like" evidence="8">
    <location>
        <begin position="23"/>
        <end position="247"/>
    </location>
</feature>
<comment type="caution">
    <text evidence="9">The sequence shown here is derived from an EMBL/GenBank/DDBJ whole genome shotgun (WGS) entry which is preliminary data.</text>
</comment>
<reference evidence="9 10" key="1">
    <citation type="submission" date="2016-07" db="EMBL/GenBank/DDBJ databases">
        <title>Pervasive Adenine N6-methylation of Active Genes in Fungi.</title>
        <authorList>
            <consortium name="DOE Joint Genome Institute"/>
            <person name="Mondo S.J."/>
            <person name="Dannebaum R.O."/>
            <person name="Kuo R.C."/>
            <person name="Labutti K."/>
            <person name="Haridas S."/>
            <person name="Kuo A."/>
            <person name="Salamov A."/>
            <person name="Ahrendt S.R."/>
            <person name="Lipzen A."/>
            <person name="Sullivan W."/>
            <person name="Andreopoulos W.B."/>
            <person name="Clum A."/>
            <person name="Lindquist E."/>
            <person name="Daum C."/>
            <person name="Ramamoorthy G.K."/>
            <person name="Gryganskyi A."/>
            <person name="Culley D."/>
            <person name="Magnuson J.K."/>
            <person name="James T.Y."/>
            <person name="O'Malley M.A."/>
            <person name="Stajich J.E."/>
            <person name="Spatafora J.W."/>
            <person name="Visel A."/>
            <person name="Grigoriev I.V."/>
        </authorList>
    </citation>
    <scope>NUCLEOTIDE SEQUENCE [LARGE SCALE GENOMIC DNA]</scope>
    <source>
        <strain evidence="9 10">NRRL 2496</strain>
    </source>
</reference>
<evidence type="ECO:0000256" key="2">
    <source>
        <dbReference type="ARBA" id="ARBA00022692"/>
    </source>
</evidence>
<keyword evidence="9" id="KW-0430">Lectin</keyword>
<dbReference type="OrthoDB" id="270293at2759"/>
<dbReference type="Pfam" id="PF03388">
    <property type="entry name" value="Lectin_leg-like"/>
    <property type="match status" value="1"/>
</dbReference>
<comment type="subcellular location">
    <subcellularLocation>
        <location evidence="1">Membrane</location>
        <topology evidence="1">Single-pass type I membrane protein</topology>
    </subcellularLocation>
</comment>
<dbReference type="AlphaFoldDB" id="A0A1X2H4Q2"/>
<dbReference type="PROSITE" id="PS51257">
    <property type="entry name" value="PROKAR_LIPOPROTEIN"/>
    <property type="match status" value="1"/>
</dbReference>
<proteinExistence type="predicted"/>
<keyword evidence="5 6" id="KW-0472">Membrane</keyword>
<evidence type="ECO:0000256" key="5">
    <source>
        <dbReference type="ARBA" id="ARBA00023136"/>
    </source>
</evidence>
<evidence type="ECO:0000313" key="9">
    <source>
        <dbReference type="EMBL" id="ORY93383.1"/>
    </source>
</evidence>
<dbReference type="GO" id="GO:0005537">
    <property type="term" value="F:D-mannose binding"/>
    <property type="evidence" value="ECO:0007669"/>
    <property type="project" value="TreeGrafter"/>
</dbReference>
<organism evidence="9 10">
    <name type="scientific">Syncephalastrum racemosum</name>
    <name type="common">Filamentous fungus</name>
    <dbReference type="NCBI Taxonomy" id="13706"/>
    <lineage>
        <taxon>Eukaryota</taxon>
        <taxon>Fungi</taxon>
        <taxon>Fungi incertae sedis</taxon>
        <taxon>Mucoromycota</taxon>
        <taxon>Mucoromycotina</taxon>
        <taxon>Mucoromycetes</taxon>
        <taxon>Mucorales</taxon>
        <taxon>Syncephalastraceae</taxon>
        <taxon>Syncephalastrum</taxon>
    </lineage>
</organism>
<dbReference type="GO" id="GO:0030134">
    <property type="term" value="C:COPII-coated ER to Golgi transport vesicle"/>
    <property type="evidence" value="ECO:0007669"/>
    <property type="project" value="TreeGrafter"/>
</dbReference>
<keyword evidence="4 6" id="KW-1133">Transmembrane helix</keyword>
<evidence type="ECO:0000313" key="10">
    <source>
        <dbReference type="Proteomes" id="UP000242180"/>
    </source>
</evidence>
<dbReference type="GO" id="GO:0006888">
    <property type="term" value="P:endoplasmic reticulum to Golgi vesicle-mediated transport"/>
    <property type="evidence" value="ECO:0007669"/>
    <property type="project" value="TreeGrafter"/>
</dbReference>
<dbReference type="STRING" id="13706.A0A1X2H4Q2"/>
<dbReference type="OMA" id="GCTADIR"/>
<dbReference type="GO" id="GO:0005793">
    <property type="term" value="C:endoplasmic reticulum-Golgi intermediate compartment"/>
    <property type="evidence" value="ECO:0007669"/>
    <property type="project" value="TreeGrafter"/>
</dbReference>
<dbReference type="InterPro" id="IPR013320">
    <property type="entry name" value="ConA-like_dom_sf"/>
</dbReference>
<dbReference type="PROSITE" id="PS51328">
    <property type="entry name" value="L_LECTIN_LIKE"/>
    <property type="match status" value="1"/>
</dbReference>
<evidence type="ECO:0000259" key="8">
    <source>
        <dbReference type="PROSITE" id="PS51328"/>
    </source>
</evidence>
<dbReference type="Gene3D" id="2.60.120.200">
    <property type="match status" value="1"/>
</dbReference>
<evidence type="ECO:0000256" key="4">
    <source>
        <dbReference type="ARBA" id="ARBA00022989"/>
    </source>
</evidence>
<dbReference type="InterPro" id="IPR051136">
    <property type="entry name" value="Intracellular_Lectin-GPT"/>
</dbReference>
<dbReference type="FunCoup" id="A0A1X2H4Q2">
    <property type="interactions" value="334"/>
</dbReference>
<evidence type="ECO:0000256" key="1">
    <source>
        <dbReference type="ARBA" id="ARBA00004479"/>
    </source>
</evidence>
<feature type="signal peptide" evidence="7">
    <location>
        <begin position="1"/>
        <end position="20"/>
    </location>
</feature>
<dbReference type="FunFam" id="2.60.120.200:FF:000095">
    <property type="entry name" value="Lectin family integral membrane protein"/>
    <property type="match status" value="1"/>
</dbReference>
<accession>A0A1X2H4Q2</accession>
<evidence type="ECO:0000256" key="3">
    <source>
        <dbReference type="ARBA" id="ARBA00022729"/>
    </source>
</evidence>
<dbReference type="Proteomes" id="UP000242180">
    <property type="component" value="Unassembled WGS sequence"/>
</dbReference>
<dbReference type="GO" id="GO:0000139">
    <property type="term" value="C:Golgi membrane"/>
    <property type="evidence" value="ECO:0007669"/>
    <property type="project" value="TreeGrafter"/>
</dbReference>
<keyword evidence="2 6" id="KW-0812">Transmembrane</keyword>
<dbReference type="SUPFAM" id="SSF49899">
    <property type="entry name" value="Concanavalin A-like lectins/glucanases"/>
    <property type="match status" value="1"/>
</dbReference>
<keyword evidence="10" id="KW-1185">Reference proteome</keyword>
<keyword evidence="3 7" id="KW-0732">Signal</keyword>
<dbReference type="PANTHER" id="PTHR12223">
    <property type="entry name" value="VESICULAR MANNOSE-BINDING LECTIN"/>
    <property type="match status" value="1"/>
</dbReference>
<dbReference type="EMBL" id="MCGN01000009">
    <property type="protein sequence ID" value="ORY93383.1"/>
    <property type="molecule type" value="Genomic_DNA"/>
</dbReference>
<evidence type="ECO:0000256" key="6">
    <source>
        <dbReference type="SAM" id="Phobius"/>
    </source>
</evidence>
<protein>
    <submittedName>
        <fullName evidence="9">Legume-like lectin family-domain-containing protein</fullName>
    </submittedName>
</protein>
<name>A0A1X2H4Q2_SYNRA</name>
<dbReference type="PANTHER" id="PTHR12223:SF45">
    <property type="entry name" value="RE50040P"/>
    <property type="match status" value="1"/>
</dbReference>
<dbReference type="InterPro" id="IPR005052">
    <property type="entry name" value="Lectin_leg"/>
</dbReference>
<dbReference type="GO" id="GO:0005789">
    <property type="term" value="C:endoplasmic reticulum membrane"/>
    <property type="evidence" value="ECO:0007669"/>
    <property type="project" value="TreeGrafter"/>
</dbReference>
<dbReference type="CDD" id="cd07308">
    <property type="entry name" value="lectin_leg-like"/>
    <property type="match status" value="1"/>
</dbReference>
<gene>
    <name evidence="9" type="ORF">BCR43DRAFT_496828</name>
</gene>
<dbReference type="InParanoid" id="A0A1X2H4Q2"/>
<sequence length="303" mass="34359">MRFTFLTLLAAFAVFSCVAAQASVPLRTHSISMPYIDDDLQNRWFDFGGDAIINTNRHIRLTNNRQSQQGYLWSRLPLTAANFEIEFEFDVDGQSGHLYGDGFAMWLTKDRATVGPVFGSADRFEGLGIFFDTYDNERAHRHTFPYVSSMLGDGVTSYDNSKDGSTTQLAGCEANFRSKSFPTKAKLTYYKNNYMQLDLIWREEDEWTECFKAGDVKLPEQLYLGFSAHTGEVTDNHDIVSVVTRTLIPKKKEVTASPPPPKSSKRSGGFWSFMLKLLAAGALVGVLFIAYRMYDNNNRMKRF</sequence>
<evidence type="ECO:0000256" key="7">
    <source>
        <dbReference type="SAM" id="SignalP"/>
    </source>
</evidence>
<feature type="transmembrane region" description="Helical" evidence="6">
    <location>
        <begin position="270"/>
        <end position="294"/>
    </location>
</feature>
<feature type="chain" id="PRO_5012530051" evidence="7">
    <location>
        <begin position="21"/>
        <end position="303"/>
    </location>
</feature>